<reference evidence="3 4" key="1">
    <citation type="submission" date="2019-10" db="EMBL/GenBank/DDBJ databases">
        <authorList>
            <person name="Karimi E."/>
        </authorList>
    </citation>
    <scope>NUCLEOTIDE SEQUENCE [LARGE SCALE GENOMIC DNA]</scope>
    <source>
        <strain evidence="3">Maribacter sp. 151</strain>
    </source>
</reference>
<name>A0A653WJ32_9FLAO</name>
<dbReference type="InterPro" id="IPR001387">
    <property type="entry name" value="Cro/C1-type_HTH"/>
</dbReference>
<dbReference type="PROSITE" id="PS50943">
    <property type="entry name" value="HTH_CROC1"/>
    <property type="match status" value="1"/>
</dbReference>
<dbReference type="GO" id="GO:0003677">
    <property type="term" value="F:DNA binding"/>
    <property type="evidence" value="ECO:0007669"/>
    <property type="project" value="InterPro"/>
</dbReference>
<dbReference type="Proteomes" id="UP000430202">
    <property type="component" value="Unassembled WGS sequence"/>
</dbReference>
<dbReference type="EMBL" id="CABWLR010000006">
    <property type="protein sequence ID" value="VXC18885.1"/>
    <property type="molecule type" value="Genomic_DNA"/>
</dbReference>
<dbReference type="RefSeq" id="WP_159303920.1">
    <property type="nucleotide sequence ID" value="NZ_LR733271.1"/>
</dbReference>
<gene>
    <name evidence="3" type="ORF">MARI151_60277</name>
</gene>
<dbReference type="InterPro" id="IPR010982">
    <property type="entry name" value="Lambda_DNA-bd_dom_sf"/>
</dbReference>
<dbReference type="CDD" id="cd00093">
    <property type="entry name" value="HTH_XRE"/>
    <property type="match status" value="1"/>
</dbReference>
<dbReference type="SMART" id="SM00530">
    <property type="entry name" value="HTH_XRE"/>
    <property type="match status" value="1"/>
</dbReference>
<organism evidence="3 4">
    <name type="scientific">Maribacter litoralis</name>
    <dbReference type="NCBI Taxonomy" id="2059726"/>
    <lineage>
        <taxon>Bacteria</taxon>
        <taxon>Pseudomonadati</taxon>
        <taxon>Bacteroidota</taxon>
        <taxon>Flavobacteriia</taxon>
        <taxon>Flavobacteriales</taxon>
        <taxon>Flavobacteriaceae</taxon>
        <taxon>Maribacter</taxon>
    </lineage>
</organism>
<feature type="domain" description="HTH cro/C1-type" evidence="2">
    <location>
        <begin position="11"/>
        <end position="66"/>
    </location>
</feature>
<accession>A0A653WJ32</accession>
<evidence type="ECO:0000256" key="1">
    <source>
        <dbReference type="SAM" id="MobiDB-lite"/>
    </source>
</evidence>
<dbReference type="Pfam" id="PF01381">
    <property type="entry name" value="HTH_3"/>
    <property type="match status" value="1"/>
</dbReference>
<keyword evidence="4" id="KW-1185">Reference proteome</keyword>
<evidence type="ECO:0000259" key="2">
    <source>
        <dbReference type="PROSITE" id="PS50943"/>
    </source>
</evidence>
<protein>
    <submittedName>
        <fullName evidence="3">Helix-turn-helix</fullName>
    </submittedName>
</protein>
<proteinExistence type="predicted"/>
<evidence type="ECO:0000313" key="4">
    <source>
        <dbReference type="Proteomes" id="UP000430202"/>
    </source>
</evidence>
<dbReference type="Gene3D" id="1.10.260.40">
    <property type="entry name" value="lambda repressor-like DNA-binding domains"/>
    <property type="match status" value="1"/>
</dbReference>
<sequence length="118" mass="13693">MLDINLFISRLKAILTHYELSSSAFADLIEVQRSSISHLLNGRNKPSLEFIMKIDEAFSEVDINWLLYGIGSFPKPEEKPQHKNQDNPQKKIDETSKKIIERIVIFYTDGTFKTYSEK</sequence>
<dbReference type="SUPFAM" id="SSF47413">
    <property type="entry name" value="lambda repressor-like DNA-binding domains"/>
    <property type="match status" value="1"/>
</dbReference>
<dbReference type="AlphaFoldDB" id="A0A653WJ32"/>
<evidence type="ECO:0000313" key="3">
    <source>
        <dbReference type="EMBL" id="VXC18885.1"/>
    </source>
</evidence>
<feature type="region of interest" description="Disordered" evidence="1">
    <location>
        <begin position="76"/>
        <end position="95"/>
    </location>
</feature>